<feature type="transmembrane region" description="Helical" evidence="1">
    <location>
        <begin position="129"/>
        <end position="151"/>
    </location>
</feature>
<reference evidence="2 3" key="1">
    <citation type="submission" date="2018-12" db="EMBL/GenBank/DDBJ databases">
        <title>Complete Genome Sequence of Glutamicibacter creatinolyticus strain LGCM259,isolated from an abscess of a 12-year-old mare in Italy.</title>
        <authorList>
            <person name="Santos R.G."/>
            <person name="Silva A.L."/>
            <person name="Seyffert N."/>
            <person name="Castro T.L.P."/>
            <person name="Attili A.R."/>
            <person name="Rifici C."/>
            <person name="Mazzullo G."/>
            <person name="Brenig B."/>
            <person name="Venanzi F."/>
            <person name="Azevedo V."/>
        </authorList>
    </citation>
    <scope>NUCLEOTIDE SEQUENCE [LARGE SCALE GENOMIC DNA]</scope>
    <source>
        <strain evidence="2 3">LGCM 259</strain>
    </source>
</reference>
<dbReference type="Pfam" id="PF22564">
    <property type="entry name" value="HAAS"/>
    <property type="match status" value="1"/>
</dbReference>
<dbReference type="AlphaFoldDB" id="A0A5B7WU28"/>
<sequence>MSSISTDRATQRYLRRLKGALADVPRPERESILQDVRDHIDEALAQGREPERILAALGEPRLVAEASRSELDSPAQRGVRNPAAVLWGVTVALGVLAAVVVSFFLRNPEGQSPEATSVPQETLSSLVDAYGPGAAVLTLLPALACAAVVLVPYGARRWLMMLIAALLSVLVFIGPFDAGLFLVPMAVTAWMGAVIGYASTVTAPRAEALVMRILGALLLVVPVVLVLAGLMVGSFGAAQIPLLLWAVFSVLLAAGYAANSRAAHWVTLAYGLLVLGVAVVDAGILVAALWVGGGVILAMGLYGLLRLPPRSALRVPEAASELS</sequence>
<proteinExistence type="predicted"/>
<gene>
    <name evidence="2" type="ORF">GcLGCM259_1663</name>
</gene>
<keyword evidence="1" id="KW-1133">Transmembrane helix</keyword>
<feature type="transmembrane region" description="Helical" evidence="1">
    <location>
        <begin position="262"/>
        <end position="280"/>
    </location>
</feature>
<feature type="transmembrane region" description="Helical" evidence="1">
    <location>
        <begin position="182"/>
        <end position="201"/>
    </location>
</feature>
<keyword evidence="1" id="KW-0472">Membrane</keyword>
<dbReference type="RefSeq" id="WP_175419370.1">
    <property type="nucleotide sequence ID" value="NZ_CP034412.1"/>
</dbReference>
<dbReference type="Proteomes" id="UP000307000">
    <property type="component" value="Chromosome"/>
</dbReference>
<evidence type="ECO:0000256" key="1">
    <source>
        <dbReference type="SAM" id="Phobius"/>
    </source>
</evidence>
<dbReference type="KEGG" id="gcr:GcLGCM259_1663"/>
<name>A0A5B7WU28_9MICC</name>
<protein>
    <recommendedName>
        <fullName evidence="4">DUF1700 domain-containing protein</fullName>
    </recommendedName>
</protein>
<evidence type="ECO:0008006" key="4">
    <source>
        <dbReference type="Google" id="ProtNLM"/>
    </source>
</evidence>
<evidence type="ECO:0000313" key="3">
    <source>
        <dbReference type="Proteomes" id="UP000307000"/>
    </source>
</evidence>
<organism evidence="2 3">
    <name type="scientific">Glutamicibacter creatinolyticus</name>
    <dbReference type="NCBI Taxonomy" id="162496"/>
    <lineage>
        <taxon>Bacteria</taxon>
        <taxon>Bacillati</taxon>
        <taxon>Actinomycetota</taxon>
        <taxon>Actinomycetes</taxon>
        <taxon>Micrococcales</taxon>
        <taxon>Micrococcaceae</taxon>
        <taxon>Glutamicibacter</taxon>
    </lineage>
</organism>
<dbReference type="EMBL" id="CP034412">
    <property type="protein sequence ID" value="QCY47387.1"/>
    <property type="molecule type" value="Genomic_DNA"/>
</dbReference>
<feature type="transmembrane region" description="Helical" evidence="1">
    <location>
        <begin position="84"/>
        <end position="105"/>
    </location>
</feature>
<feature type="transmembrane region" description="Helical" evidence="1">
    <location>
        <begin position="213"/>
        <end position="232"/>
    </location>
</feature>
<feature type="transmembrane region" description="Helical" evidence="1">
    <location>
        <begin position="286"/>
        <end position="305"/>
    </location>
</feature>
<keyword evidence="1" id="KW-0812">Transmembrane</keyword>
<feature type="transmembrane region" description="Helical" evidence="1">
    <location>
        <begin position="158"/>
        <end position="176"/>
    </location>
</feature>
<feature type="transmembrane region" description="Helical" evidence="1">
    <location>
        <begin position="238"/>
        <end position="257"/>
    </location>
</feature>
<accession>A0A5B7WU28</accession>
<keyword evidence="3" id="KW-1185">Reference proteome</keyword>
<evidence type="ECO:0000313" key="2">
    <source>
        <dbReference type="EMBL" id="QCY47387.1"/>
    </source>
</evidence>